<evidence type="ECO:0000259" key="2">
    <source>
        <dbReference type="SMART" id="SM00343"/>
    </source>
</evidence>
<feature type="domain" description="CCHC-type" evidence="2">
    <location>
        <begin position="44"/>
        <end position="60"/>
    </location>
</feature>
<organism evidence="3 4">
    <name type="scientific">Coffea arabica</name>
    <name type="common">Arabian coffee</name>
    <dbReference type="NCBI Taxonomy" id="13443"/>
    <lineage>
        <taxon>Eukaryota</taxon>
        <taxon>Viridiplantae</taxon>
        <taxon>Streptophyta</taxon>
        <taxon>Embryophyta</taxon>
        <taxon>Tracheophyta</taxon>
        <taxon>Spermatophyta</taxon>
        <taxon>Magnoliopsida</taxon>
        <taxon>eudicotyledons</taxon>
        <taxon>Gunneridae</taxon>
        <taxon>Pentapetalae</taxon>
        <taxon>asterids</taxon>
        <taxon>lamiids</taxon>
        <taxon>Gentianales</taxon>
        <taxon>Rubiaceae</taxon>
        <taxon>Ixoroideae</taxon>
        <taxon>Gardenieae complex</taxon>
        <taxon>Bertiereae - Coffeeae clade</taxon>
        <taxon>Coffeeae</taxon>
        <taxon>Coffea</taxon>
    </lineage>
</organism>
<dbReference type="GO" id="GO:0003676">
    <property type="term" value="F:nucleic acid binding"/>
    <property type="evidence" value="ECO:0007669"/>
    <property type="project" value="InterPro"/>
</dbReference>
<protein>
    <recommendedName>
        <fullName evidence="2">CCHC-type domain-containing protein</fullName>
    </recommendedName>
</protein>
<name>A0A6P6U079_COFAR</name>
<keyword evidence="3" id="KW-1185">Reference proteome</keyword>
<evidence type="ECO:0000313" key="3">
    <source>
        <dbReference type="Proteomes" id="UP001652660"/>
    </source>
</evidence>
<dbReference type="GeneID" id="113705826"/>
<dbReference type="InterPro" id="IPR001878">
    <property type="entry name" value="Znf_CCHC"/>
</dbReference>
<evidence type="ECO:0000313" key="4">
    <source>
        <dbReference type="RefSeq" id="XP_027083536.1"/>
    </source>
</evidence>
<proteinExistence type="predicted"/>
<dbReference type="Pfam" id="PF08284">
    <property type="entry name" value="RVP_2"/>
    <property type="match status" value="1"/>
</dbReference>
<reference evidence="4" key="2">
    <citation type="submission" date="2025-08" db="UniProtKB">
        <authorList>
            <consortium name="RefSeq"/>
        </authorList>
    </citation>
    <scope>IDENTIFICATION</scope>
    <source>
        <tissue evidence="4">Leaves</tissue>
    </source>
</reference>
<dbReference type="SMART" id="SM00343">
    <property type="entry name" value="ZnF_C2HC"/>
    <property type="match status" value="2"/>
</dbReference>
<evidence type="ECO:0000256" key="1">
    <source>
        <dbReference type="SAM" id="MobiDB-lite"/>
    </source>
</evidence>
<feature type="region of interest" description="Disordered" evidence="1">
    <location>
        <begin position="1"/>
        <end position="41"/>
    </location>
</feature>
<dbReference type="SUPFAM" id="SSF57756">
    <property type="entry name" value="Retrovirus zinc finger-like domains"/>
    <property type="match status" value="1"/>
</dbReference>
<dbReference type="PANTHER" id="PTHR15503:SF45">
    <property type="entry name" value="RNA-DIRECTED DNA POLYMERASE HOMOLOG"/>
    <property type="match status" value="1"/>
</dbReference>
<dbReference type="Proteomes" id="UP001652660">
    <property type="component" value="Chromosome 8c"/>
</dbReference>
<feature type="domain" description="CCHC-type" evidence="2">
    <location>
        <begin position="64"/>
        <end position="80"/>
    </location>
</feature>
<dbReference type="Gene3D" id="4.10.60.10">
    <property type="entry name" value="Zinc finger, CCHC-type"/>
    <property type="match status" value="1"/>
</dbReference>
<dbReference type="GO" id="GO:0008270">
    <property type="term" value="F:zinc ion binding"/>
    <property type="evidence" value="ECO:0007669"/>
    <property type="project" value="InterPro"/>
</dbReference>
<accession>A0A6P6U079</accession>
<sequence length="282" mass="31526">MGRGMGGVRTAGDSRGDLSRGGRSGPVQSRGVPSNDPAVTPQVNCGYCGKPNHSENDCWRKSGKCLFCGSAEHQLMNCPNKLKIGDSIQRQEKSTSKQISAGGSRPKVPARVYILDYQQISDATKMVEDSFVNPNFMSEIDLKPIKLPYNLEVRTPTRDQSLLANLVYRDCKIWVGEQKLLADLMDLAIKGYDVILGMDWDSTRKMLSKGDQGYLAFLINTPSDKVRLDDMPVVKKYPDIFLEELESLSLKRQIAFKIDMTPGVQMPYRMALTELKELKLQL</sequence>
<dbReference type="AlphaFoldDB" id="A0A6P6U079"/>
<dbReference type="OrthoDB" id="1751327at2759"/>
<gene>
    <name evidence="4" type="primary">LOC113705826</name>
</gene>
<dbReference type="CDD" id="cd00303">
    <property type="entry name" value="retropepsin_like"/>
    <property type="match status" value="1"/>
</dbReference>
<dbReference type="InterPro" id="IPR032567">
    <property type="entry name" value="RTL1-rel"/>
</dbReference>
<dbReference type="InterPro" id="IPR036875">
    <property type="entry name" value="Znf_CCHC_sf"/>
</dbReference>
<reference evidence="3" key="1">
    <citation type="journal article" date="2025" name="Foods">
        <title>Unveiling the Microbial Signatures of Arabica Coffee Cherries: Insights into Ripeness Specific Diversity, Functional Traits, and Implications for Quality and Safety.</title>
        <authorList>
            <consortium name="RefSeq"/>
            <person name="Tenea G.N."/>
            <person name="Cifuentes V."/>
            <person name="Reyes P."/>
            <person name="Cevallos-Vallejos M."/>
        </authorList>
    </citation>
    <scope>NUCLEOTIDE SEQUENCE [LARGE SCALE GENOMIC DNA]</scope>
</reference>
<dbReference type="PANTHER" id="PTHR15503">
    <property type="entry name" value="LDOC1 RELATED"/>
    <property type="match status" value="1"/>
</dbReference>
<dbReference type="RefSeq" id="XP_027083536.1">
    <property type="nucleotide sequence ID" value="XM_027227735.1"/>
</dbReference>